<reference evidence="3 4" key="1">
    <citation type="journal article" date="2004" name="Science">
        <title>The Ashbya gossypii genome as a tool for mapping the ancient Saccharomyces cerevisiae genome.</title>
        <authorList>
            <person name="Dietrich F.S."/>
            <person name="Voegeli S."/>
            <person name="Brachat S."/>
            <person name="Lerch A."/>
            <person name="Gates K."/>
            <person name="Steiner S."/>
            <person name="Mohr C."/>
            <person name="Pohlmann R."/>
            <person name="Luedi P."/>
            <person name="Choi S."/>
            <person name="Wing R.A."/>
            <person name="Flavier A."/>
            <person name="Gaffney T.D."/>
            <person name="Philippsen P."/>
        </authorList>
    </citation>
    <scope>NUCLEOTIDE SEQUENCE [LARGE SCALE GENOMIC DNA]</scope>
    <source>
        <strain evidence="4">ATCC 10895 / CBS 109.51 / FGSC 9923 / NRRL Y-1056</strain>
    </source>
</reference>
<dbReference type="InterPro" id="IPR058933">
    <property type="entry name" value="YMC020W-like_ab_hydrolase"/>
</dbReference>
<proteinExistence type="predicted"/>
<evidence type="ECO:0000259" key="2">
    <source>
        <dbReference type="Pfam" id="PF26147"/>
    </source>
</evidence>
<protein>
    <submittedName>
        <fullName evidence="3">AER328Wp</fullName>
    </submittedName>
</protein>
<dbReference type="Pfam" id="PF26147">
    <property type="entry name" value="AB_HYDROLASE_YMC0-YMC35"/>
    <property type="match status" value="1"/>
</dbReference>
<sequence>MTSSRSSDQSDAASFGNKGTHRGSSADKPGEFAEAAAGTIEKRPGTSWKIWYQNRRPSMNTSSARNLSAKLEKPSETAAAQSATGTASMTATAMSWWRRGSFTSLKGMSRRCSDASNGTGGEVVAEQVVAEQPTPLSPAEARDTKVRKRAWPLWAKSSTAATVDDETAQQHTSRLRKPVINELIVASRDALLFLPKTAKEGAPQAAGKEESAGQSHLLVPSFDILPKYTTLSYLYSSLGSIGYRLNLLSESRVQHQTLYRRGPDMMLNYLSAHKTRPVKVLLVGVHGFFPMKVIRPLIGEPTGTSTKFITEAEKTVLQWFRDRQTPVDVSKIALEKEGKVFERVDFFFEVMKKWANEINEADFVYFVAHSQGCPVTIILLAKLLEAGVIQLHSVYVDREMTNELAEERRRKVVSVLAMAGINNGPFYGVDQTFLVKAYSTIENDSLQELFQFQDFNTVQSKKYIQSLRLIIASNVKITYVGSINDQLVPLYSSTCLFAHHPNIFRATFIDKDSKTPAFITRIVKIAHHLINMGYDDHNIVKEISASLAGTLTGGGHSKVYNEHQVYELGIKFALETTDLPVDVPVIYKPYQVNQLGSNPYHLPWCMRGLLYETGAHLDKEEIIMLFKEFDEWEPDSKQLKDVKYRLSGLKSKL</sequence>
<dbReference type="InterPro" id="IPR029058">
    <property type="entry name" value="AB_hydrolase_fold"/>
</dbReference>
<dbReference type="Proteomes" id="UP000000591">
    <property type="component" value="Chromosome V"/>
</dbReference>
<accession>Q756D9</accession>
<dbReference type="EMBL" id="AE016818">
    <property type="protein sequence ID" value="AAS53008.1"/>
    <property type="molecule type" value="Genomic_DNA"/>
</dbReference>
<dbReference type="PANTHER" id="PTHR47349">
    <property type="entry name" value="CHROMOSOME 8, WHOLE GENOME SHOTGUN SEQUENCE"/>
    <property type="match status" value="1"/>
</dbReference>
<feature type="domain" description="YMC020W-like alpha/beta hydrolase" evidence="2">
    <location>
        <begin position="271"/>
        <end position="612"/>
    </location>
</feature>
<evidence type="ECO:0000256" key="1">
    <source>
        <dbReference type="SAM" id="MobiDB-lite"/>
    </source>
</evidence>
<dbReference type="OMA" id="CLFAHHP"/>
<feature type="compositionally biased region" description="Low complexity" evidence="1">
    <location>
        <begin position="77"/>
        <end position="86"/>
    </location>
</feature>
<evidence type="ECO:0000313" key="3">
    <source>
        <dbReference type="EMBL" id="AAS53008.1"/>
    </source>
</evidence>
<evidence type="ECO:0000313" key="4">
    <source>
        <dbReference type="Proteomes" id="UP000000591"/>
    </source>
</evidence>
<dbReference type="KEGG" id="ago:AGOS_AER328W"/>
<dbReference type="SUPFAM" id="SSF53474">
    <property type="entry name" value="alpha/beta-Hydrolases"/>
    <property type="match status" value="1"/>
</dbReference>
<dbReference type="AlphaFoldDB" id="Q756D9"/>
<dbReference type="InterPro" id="IPR058934">
    <property type="entry name" value="YMC020W-like"/>
</dbReference>
<gene>
    <name evidence="3" type="ORF">AGOS_AER328W</name>
</gene>
<dbReference type="FunCoup" id="Q756D9">
    <property type="interactions" value="82"/>
</dbReference>
<dbReference type="InParanoid" id="Q756D9"/>
<dbReference type="GeneID" id="4621397"/>
<feature type="compositionally biased region" description="Polar residues" evidence="1">
    <location>
        <begin position="55"/>
        <end position="66"/>
    </location>
</feature>
<keyword evidence="4" id="KW-1185">Reference proteome</keyword>
<feature type="compositionally biased region" description="Low complexity" evidence="1">
    <location>
        <begin position="1"/>
        <end position="14"/>
    </location>
</feature>
<dbReference type="eggNOG" id="ENOG502QR2T">
    <property type="taxonomic scope" value="Eukaryota"/>
</dbReference>
<name>Q756D9_EREGS</name>
<dbReference type="HOGENOM" id="CLU_010834_1_1_1"/>
<dbReference type="RefSeq" id="NP_985184.1">
    <property type="nucleotide sequence ID" value="NM_210538.1"/>
</dbReference>
<organism evidence="3 4">
    <name type="scientific">Eremothecium gossypii (strain ATCC 10895 / CBS 109.51 / FGSC 9923 / NRRL Y-1056)</name>
    <name type="common">Yeast</name>
    <name type="synonym">Ashbya gossypii</name>
    <dbReference type="NCBI Taxonomy" id="284811"/>
    <lineage>
        <taxon>Eukaryota</taxon>
        <taxon>Fungi</taxon>
        <taxon>Dikarya</taxon>
        <taxon>Ascomycota</taxon>
        <taxon>Saccharomycotina</taxon>
        <taxon>Saccharomycetes</taxon>
        <taxon>Saccharomycetales</taxon>
        <taxon>Saccharomycetaceae</taxon>
        <taxon>Eremothecium</taxon>
    </lineage>
</organism>
<dbReference type="OrthoDB" id="5598028at2759"/>
<reference evidence="4" key="2">
    <citation type="journal article" date="2013" name="G3 (Bethesda)">
        <title>Genomes of Ashbya fungi isolated from insects reveal four mating-type loci, numerous translocations, lack of transposons, and distinct gene duplications.</title>
        <authorList>
            <person name="Dietrich F.S."/>
            <person name="Voegeli S."/>
            <person name="Kuo S."/>
            <person name="Philippsen P."/>
        </authorList>
    </citation>
    <scope>GENOME REANNOTATION</scope>
    <source>
        <strain evidence="4">ATCC 10895 / CBS 109.51 / FGSC 9923 / NRRL Y-1056</strain>
    </source>
</reference>
<feature type="region of interest" description="Disordered" evidence="1">
    <location>
        <begin position="1"/>
        <end position="86"/>
    </location>
</feature>
<dbReference type="PANTHER" id="PTHR47349:SF1">
    <property type="entry name" value="AER328WP"/>
    <property type="match status" value="1"/>
</dbReference>